<dbReference type="Proteomes" id="UP000318834">
    <property type="component" value="Unassembled WGS sequence"/>
</dbReference>
<comment type="caution">
    <text evidence="1">The sequence shown here is derived from an EMBL/GenBank/DDBJ whole genome shotgun (WGS) entry which is preliminary data.</text>
</comment>
<reference evidence="1 2" key="1">
    <citation type="journal article" date="2019" name="Nat. Microbiol.">
        <title>Mediterranean grassland soil C-N compound turnover is dependent on rainfall and depth, and is mediated by genomically divergent microorganisms.</title>
        <authorList>
            <person name="Diamond S."/>
            <person name="Andeer P.F."/>
            <person name="Li Z."/>
            <person name="Crits-Christoph A."/>
            <person name="Burstein D."/>
            <person name="Anantharaman K."/>
            <person name="Lane K.R."/>
            <person name="Thomas B.C."/>
            <person name="Pan C."/>
            <person name="Northen T.R."/>
            <person name="Banfield J.F."/>
        </authorList>
    </citation>
    <scope>NUCLEOTIDE SEQUENCE [LARGE SCALE GENOMIC DNA]</scope>
    <source>
        <strain evidence="1">NP_8</strain>
    </source>
</reference>
<dbReference type="InterPro" id="IPR014995">
    <property type="entry name" value="DUF1844"/>
</dbReference>
<proteinExistence type="predicted"/>
<evidence type="ECO:0000313" key="2">
    <source>
        <dbReference type="Proteomes" id="UP000318834"/>
    </source>
</evidence>
<sequence>MNNPEDEAKAAEEQLADTVELLRWIIGVLGGSAWQNLGLVPNPATKKVTRNLDDARLAIDAAASLIEHLKPRVDETERRELDTLLANLRLNFVEQQAKSEQPG</sequence>
<gene>
    <name evidence="1" type="ORF">E6H05_12380</name>
</gene>
<organism evidence="1 2">
    <name type="scientific">Candidatus Segetimicrobium genomatis</name>
    <dbReference type="NCBI Taxonomy" id="2569760"/>
    <lineage>
        <taxon>Bacteria</taxon>
        <taxon>Bacillati</taxon>
        <taxon>Candidatus Sysuimicrobiota</taxon>
        <taxon>Candidatus Sysuimicrobiia</taxon>
        <taxon>Candidatus Sysuimicrobiales</taxon>
        <taxon>Candidatus Segetimicrobiaceae</taxon>
        <taxon>Candidatus Segetimicrobium</taxon>
    </lineage>
</organism>
<name>A0A537IK57_9BACT</name>
<evidence type="ECO:0000313" key="1">
    <source>
        <dbReference type="EMBL" id="TMI71527.1"/>
    </source>
</evidence>
<dbReference type="Pfam" id="PF08899">
    <property type="entry name" value="DUF1844"/>
    <property type="match status" value="1"/>
</dbReference>
<dbReference type="EMBL" id="VBAP01000108">
    <property type="protein sequence ID" value="TMI71527.1"/>
    <property type="molecule type" value="Genomic_DNA"/>
</dbReference>
<protein>
    <submittedName>
        <fullName evidence="1">DUF1844 domain-containing protein</fullName>
    </submittedName>
</protein>
<dbReference type="AlphaFoldDB" id="A0A537IK57"/>
<accession>A0A537IK57</accession>